<dbReference type="eggNOG" id="COG0457">
    <property type="taxonomic scope" value="Bacteria"/>
</dbReference>
<keyword evidence="5" id="KW-0677">Repeat</keyword>
<feature type="compositionally biased region" description="Polar residues" evidence="11">
    <location>
        <begin position="760"/>
        <end position="774"/>
    </location>
</feature>
<feature type="repeat" description="TPR" evidence="10">
    <location>
        <begin position="202"/>
        <end position="235"/>
    </location>
</feature>
<evidence type="ECO:0000256" key="6">
    <source>
        <dbReference type="ARBA" id="ARBA00022803"/>
    </source>
</evidence>
<evidence type="ECO:0000259" key="13">
    <source>
        <dbReference type="Pfam" id="PF12770"/>
    </source>
</evidence>
<dbReference type="KEGG" id="gvi:glr3589"/>
<dbReference type="SMART" id="SM00028">
    <property type="entry name" value="TPR"/>
    <property type="match status" value="9"/>
</dbReference>
<dbReference type="Pfam" id="PF13424">
    <property type="entry name" value="TPR_12"/>
    <property type="match status" value="4"/>
</dbReference>
<protein>
    <submittedName>
        <fullName evidence="14">Glr3589 protein</fullName>
    </submittedName>
</protein>
<dbReference type="Gene3D" id="1.25.40.10">
    <property type="entry name" value="Tetratricopeptide repeat domain"/>
    <property type="match status" value="3"/>
</dbReference>
<keyword evidence="15" id="KW-1185">Reference proteome</keyword>
<dbReference type="InterPro" id="IPR019734">
    <property type="entry name" value="TPR_rpt"/>
</dbReference>
<dbReference type="PRINTS" id="PR00381">
    <property type="entry name" value="KINESINLIGHT"/>
</dbReference>
<dbReference type="PhylomeDB" id="Q7NFD7"/>
<evidence type="ECO:0000256" key="11">
    <source>
        <dbReference type="SAM" id="MobiDB-lite"/>
    </source>
</evidence>
<evidence type="ECO:0000256" key="9">
    <source>
        <dbReference type="ARBA" id="ARBA00023212"/>
    </source>
</evidence>
<dbReference type="EnsemblBacteria" id="BAC91530">
    <property type="protein sequence ID" value="BAC91530"/>
    <property type="gene ID" value="BAC91530"/>
</dbReference>
<dbReference type="PANTHER" id="PTHR45783">
    <property type="entry name" value="KINESIN LIGHT CHAIN"/>
    <property type="match status" value="1"/>
</dbReference>
<dbReference type="InterPro" id="IPR024983">
    <property type="entry name" value="CHAT_dom"/>
</dbReference>
<dbReference type="EMBL" id="BA000045">
    <property type="protein sequence ID" value="BAC91530.1"/>
    <property type="molecule type" value="Genomic_DNA"/>
</dbReference>
<feature type="repeat" description="TPR" evidence="10">
    <location>
        <begin position="160"/>
        <end position="193"/>
    </location>
</feature>
<feature type="repeat" description="TPR" evidence="10">
    <location>
        <begin position="118"/>
        <end position="151"/>
    </location>
</feature>
<evidence type="ECO:0000256" key="3">
    <source>
        <dbReference type="ARBA" id="ARBA00022490"/>
    </source>
</evidence>
<dbReference type="SUPFAM" id="SSF48452">
    <property type="entry name" value="TPR-like"/>
    <property type="match status" value="2"/>
</dbReference>
<evidence type="ECO:0000256" key="12">
    <source>
        <dbReference type="SAM" id="Phobius"/>
    </source>
</evidence>
<evidence type="ECO:0000256" key="8">
    <source>
        <dbReference type="ARBA" id="ARBA00023175"/>
    </source>
</evidence>
<evidence type="ECO:0000256" key="1">
    <source>
        <dbReference type="ARBA" id="ARBA00004245"/>
    </source>
</evidence>
<keyword evidence="7" id="KW-0175">Coiled coil</keyword>
<evidence type="ECO:0000256" key="10">
    <source>
        <dbReference type="PROSITE-ProRule" id="PRU00339"/>
    </source>
</evidence>
<evidence type="ECO:0000256" key="4">
    <source>
        <dbReference type="ARBA" id="ARBA00022701"/>
    </source>
</evidence>
<gene>
    <name evidence="14" type="ordered locus">glr3589</name>
</gene>
<keyword evidence="6 10" id="KW-0802">TPR repeat</keyword>
<feature type="repeat" description="TPR" evidence="10">
    <location>
        <begin position="328"/>
        <end position="361"/>
    </location>
</feature>
<keyword evidence="4" id="KW-0493">Microtubule</keyword>
<feature type="region of interest" description="Disordered" evidence="11">
    <location>
        <begin position="746"/>
        <end position="777"/>
    </location>
</feature>
<evidence type="ECO:0000256" key="7">
    <source>
        <dbReference type="ARBA" id="ARBA00023054"/>
    </source>
</evidence>
<dbReference type="PANTHER" id="PTHR45783:SF3">
    <property type="entry name" value="KINESIN LIGHT CHAIN"/>
    <property type="match status" value="1"/>
</dbReference>
<dbReference type="Pfam" id="PF13374">
    <property type="entry name" value="TPR_10"/>
    <property type="match status" value="1"/>
</dbReference>
<evidence type="ECO:0000256" key="2">
    <source>
        <dbReference type="ARBA" id="ARBA00009622"/>
    </source>
</evidence>
<evidence type="ECO:0000256" key="5">
    <source>
        <dbReference type="ARBA" id="ARBA00022737"/>
    </source>
</evidence>
<dbReference type="InterPro" id="IPR002151">
    <property type="entry name" value="Kinesin_light"/>
</dbReference>
<comment type="similarity">
    <text evidence="2">Belongs to the kinesin light chain family.</text>
</comment>
<feature type="transmembrane region" description="Helical" evidence="12">
    <location>
        <begin position="39"/>
        <end position="60"/>
    </location>
</feature>
<feature type="region of interest" description="Disordered" evidence="11">
    <location>
        <begin position="1"/>
        <end position="24"/>
    </location>
</feature>
<dbReference type="InterPro" id="IPR011990">
    <property type="entry name" value="TPR-like_helical_dom_sf"/>
</dbReference>
<sequence length="991" mass="108691">MRVGGGPGLDMRNSLSMQKRKQGCEQSAQDGTGLWKFRVWAAAVVLLGLGLGIGTIPFVLPTRIHAAEQPEALAEAERLAQKAKTLQEAGRYTEALEPAKAALALREQTLGPEHPDVAASLDSLGSLNRQLGNYRQAEPLFRQALAMREKLLGSEHLDVANSVNNLAVMYISLGKYTLAEPLFQRSLAIREQQLGADHAVVGESLNNLGVLYWRQGKFVQAEPNYLRALTIAEKSLGPRHIQTAQRLDNLALLYRNRGGLRQAEPLHQRALAIFEQSLGPEHPTVATNLNNQASLYTVSGDYPRAEQLHRRALAIRLKSFGAEHPLVASSLNNLAELYKKQGELSRAEPLYRDALTIREKIFGPEHPDVATTLTWNAELFMYQGRYAPAESLLRRALAIEEKILGSEHYNVADTLFVLAQLHMAQNRHAEALAILARSIRIQERNFAPLISTGSELEKQEFLAGMNELSDGALSLHLQAMPGDADAARLAFAVILQRKGRILDILSEDLSALRRRLNPQEQELLDRLTEVRSQLAALVFKGADTDAGEPYKEEIARLHREAEQLEKSLAQRSAAYRLRSGAVHVEAVQRQIPAEAALVEIVRYRPLNFKATSPADEWGQPRYAAYVLLAQGDPQWVDLGPADPLDKLAMLFGELVGRQSADLPLVRKLARTIDERTMRPVRTRLGGVKHLLLSPDGQLHTLPFGVLVDEQGHYLIEKYTLSYLNAGRDLTRLQERASDPREAPLVVAGPDYGRSPAALQAPSTAPSTRSGSLGQLQVGPLPGSLQEAKVLAALLPGARTLTGPKATENTLKQVRGPGLLHLATHGFFLSDTGLLGRKGTSEVLQENPLLRSGLALAGFNARSSGSEDGVLTALEAASLDLQGTQLVVLSACDTGLGQIYSGEGVYGLRRAFAVAGARSQVLSLWRVDDRGTQEMMAGFYRNLLSGQGRSEALRQEQLKMLGSKRYQHPYYWGAFIASGDWRPLNKTLLTGR</sequence>
<dbReference type="eggNOG" id="COG4995">
    <property type="taxonomic scope" value="Bacteria"/>
</dbReference>
<dbReference type="AlphaFoldDB" id="Q7NFD7"/>
<feature type="domain" description="CHAT" evidence="13">
    <location>
        <begin position="667"/>
        <end position="979"/>
    </location>
</feature>
<dbReference type="STRING" id="251221.gene:10761104"/>
<dbReference type="GO" id="GO:0005871">
    <property type="term" value="C:kinesin complex"/>
    <property type="evidence" value="ECO:0007669"/>
    <property type="project" value="InterPro"/>
</dbReference>
<reference evidence="14 15" key="1">
    <citation type="journal article" date="2003" name="DNA Res.">
        <title>Complete genome structure of Gloeobacter violaceus PCC 7421, a cyanobacterium that lacks thylakoids.</title>
        <authorList>
            <person name="Nakamura Y."/>
            <person name="Kaneko T."/>
            <person name="Sato S."/>
            <person name="Mimuro M."/>
            <person name="Miyashita H."/>
            <person name="Tsuchiya T."/>
            <person name="Sasamoto S."/>
            <person name="Watanabe A."/>
            <person name="Kawashima K."/>
            <person name="Kishida Y."/>
            <person name="Kiyokawa C."/>
            <person name="Kohara M."/>
            <person name="Matsumoto M."/>
            <person name="Matsuno A."/>
            <person name="Nakazaki N."/>
            <person name="Shimpo S."/>
            <person name="Takeuchi C."/>
            <person name="Yamada M."/>
            <person name="Tabata S."/>
        </authorList>
    </citation>
    <scope>NUCLEOTIDE SEQUENCE [LARGE SCALE GENOMIC DNA]</scope>
    <source>
        <strain evidence="15">ATCC 29082 / PCC 7421</strain>
    </source>
</reference>
<organism evidence="14 15">
    <name type="scientific">Gloeobacter violaceus (strain ATCC 29082 / PCC 7421)</name>
    <dbReference type="NCBI Taxonomy" id="251221"/>
    <lineage>
        <taxon>Bacteria</taxon>
        <taxon>Bacillati</taxon>
        <taxon>Cyanobacteriota</taxon>
        <taxon>Cyanophyceae</taxon>
        <taxon>Gloeobacterales</taxon>
        <taxon>Gloeobacteraceae</taxon>
        <taxon>Gloeobacter</taxon>
    </lineage>
</organism>
<keyword evidence="9" id="KW-0206">Cytoskeleton</keyword>
<evidence type="ECO:0000313" key="14">
    <source>
        <dbReference type="EMBL" id="BAC91530.1"/>
    </source>
</evidence>
<accession>Q7NFD7</accession>
<dbReference type="PATRIC" id="fig|251221.4.peg.3623"/>
<name>Q7NFD7_GLOVI</name>
<keyword evidence="8" id="KW-0505">Motor protein</keyword>
<dbReference type="InParanoid" id="Q7NFD7"/>
<dbReference type="GO" id="GO:0005874">
    <property type="term" value="C:microtubule"/>
    <property type="evidence" value="ECO:0007669"/>
    <property type="project" value="UniProtKB-KW"/>
</dbReference>
<evidence type="ECO:0000313" key="15">
    <source>
        <dbReference type="Proteomes" id="UP000000557"/>
    </source>
</evidence>
<keyword evidence="12" id="KW-0812">Transmembrane</keyword>
<keyword evidence="12" id="KW-0472">Membrane</keyword>
<keyword evidence="12" id="KW-1133">Transmembrane helix</keyword>
<dbReference type="Proteomes" id="UP000000557">
    <property type="component" value="Chromosome"/>
</dbReference>
<dbReference type="HOGENOM" id="CLU_002404_1_0_3"/>
<dbReference type="OrthoDB" id="9797911at2"/>
<reference evidence="14 15" key="2">
    <citation type="journal article" date="2003" name="DNA Res.">
        <title>Complete genome structure of Gloeobacter violaceus PCC 7421, a cyanobacterium that lacks thylakoids (supplement).</title>
        <authorList>
            <person name="Nakamura Y."/>
            <person name="Kaneko T."/>
            <person name="Sato S."/>
            <person name="Mimuro M."/>
            <person name="Miyashita H."/>
            <person name="Tsuchiya T."/>
            <person name="Sasamoto S."/>
            <person name="Watanabe A."/>
            <person name="Kawashima K."/>
            <person name="Kishida Y."/>
            <person name="Kiyokawa C."/>
            <person name="Kohara M."/>
            <person name="Matsumoto M."/>
            <person name="Matsuno A."/>
            <person name="Nakazaki N."/>
            <person name="Shimpo S."/>
            <person name="Takeuchi C."/>
            <person name="Yamada M."/>
            <person name="Tabata S."/>
        </authorList>
    </citation>
    <scope>NUCLEOTIDE SEQUENCE [LARGE SCALE GENOMIC DNA]</scope>
    <source>
        <strain evidence="15">ATCC 29082 / PCC 7421</strain>
    </source>
</reference>
<comment type="subcellular location">
    <subcellularLocation>
        <location evidence="1">Cytoplasm</location>
        <location evidence="1">Cytoskeleton</location>
    </subcellularLocation>
</comment>
<keyword evidence="3" id="KW-0963">Cytoplasm</keyword>
<dbReference type="Pfam" id="PF12770">
    <property type="entry name" value="CHAT"/>
    <property type="match status" value="1"/>
</dbReference>
<dbReference type="PROSITE" id="PS50005">
    <property type="entry name" value="TPR"/>
    <property type="match status" value="4"/>
</dbReference>
<proteinExistence type="inferred from homology"/>